<dbReference type="CDD" id="cd00082">
    <property type="entry name" value="HisKA"/>
    <property type="match status" value="1"/>
</dbReference>
<dbReference type="InterPro" id="IPR036890">
    <property type="entry name" value="HATPase_C_sf"/>
</dbReference>
<evidence type="ECO:0000313" key="13">
    <source>
        <dbReference type="Proteomes" id="UP000324760"/>
    </source>
</evidence>
<dbReference type="CDD" id="cd00156">
    <property type="entry name" value="REC"/>
    <property type="match status" value="1"/>
</dbReference>
<proteinExistence type="predicted"/>
<keyword evidence="7" id="KW-0175">Coiled coil</keyword>
<dbReference type="PANTHER" id="PTHR43047:SF9">
    <property type="entry name" value="HISTIDINE KINASE"/>
    <property type="match status" value="1"/>
</dbReference>
<keyword evidence="4" id="KW-0808">Transferase</keyword>
<evidence type="ECO:0000256" key="2">
    <source>
        <dbReference type="ARBA" id="ARBA00012438"/>
    </source>
</evidence>
<dbReference type="SUPFAM" id="SSF52172">
    <property type="entry name" value="CheY-like"/>
    <property type="match status" value="1"/>
</dbReference>
<dbReference type="EMBL" id="CP043869">
    <property type="protein sequence ID" value="QEQ95278.1"/>
    <property type="molecule type" value="Genomic_DNA"/>
</dbReference>
<dbReference type="Pfam" id="PF00072">
    <property type="entry name" value="Response_reg"/>
    <property type="match status" value="1"/>
</dbReference>
<dbReference type="Pfam" id="PF00512">
    <property type="entry name" value="HisKA"/>
    <property type="match status" value="1"/>
</dbReference>
<dbReference type="PRINTS" id="PR00344">
    <property type="entry name" value="BCTRLSENSOR"/>
</dbReference>
<dbReference type="SMART" id="SM00388">
    <property type="entry name" value="HisKA"/>
    <property type="match status" value="1"/>
</dbReference>
<reference evidence="12 13" key="1">
    <citation type="journal article" date="2019" name="Biochem. Eng. J.">
        <title>Metabolic engineering of the marine bacteria Neptunomonas concharum for the production of acetoin and meso-2,3-butanediol from acetate.</title>
        <authorList>
            <person name="Li W."/>
            <person name="Pu N."/>
            <person name="Liu C.-X."/>
            <person name="Yuan Q.-P."/>
            <person name="Li Z.-J."/>
        </authorList>
    </citation>
    <scope>NUCLEOTIDE SEQUENCE [LARGE SCALE GENOMIC DNA]</scope>
    <source>
        <strain evidence="12 13">JCM17730</strain>
    </source>
</reference>
<dbReference type="PROSITE" id="PS50112">
    <property type="entry name" value="PAS"/>
    <property type="match status" value="1"/>
</dbReference>
<dbReference type="NCBIfam" id="TIGR00229">
    <property type="entry name" value="sensory_box"/>
    <property type="match status" value="1"/>
</dbReference>
<sequence>MKKRSESAPTFEDLIGLGNHSARKNYYPELSRKLDELEAERNRYKWLFDHALHGIFQADLNGQIRAANPAMASICGYRNEAHLQTVITDIGEHLFGDPLCYRQLLQQLYQDGKVFRYETQLRQANGTLIYVSMNVLLKRESDDITLEAFVQDITERVMDQVRLRQLNEELEGRVEERTFALATVNSKLWDEIRQRESAQQEMRLAKEQAEEANRSKDKYLAAASHDLLQPMNAARLLVSTLRERPMAADDHHLVERIHVALEGAEELLTDLLDISKLDQNAVQPDRTAFHLSQLLSALQTEFQPVAERAGLSFRVRCHDRLVHSDARLLMRILRNFVSNAFRYTNQGGVLVGCRVKGESLEIQVWDTGEGIPDTQTDSIFEAFNQLQQHRNGQRAGVGLGLAIVERIARVLEHPVSVRSKPDKGSMFSIAVPLAEGAEQPLPRVTKMAAASHFQDEVVLIVDNDPDILLSMKVLLMQWGLTPLTAKDTAAALNLCETLTPDIVLLDYHLDKGLTGIDVLEALRDRFEAIPAALLTAERADESLKRFRSMGLQVLNKPVKPGKLRALISHMLSNEQLRKELGHK</sequence>
<evidence type="ECO:0000256" key="1">
    <source>
        <dbReference type="ARBA" id="ARBA00000085"/>
    </source>
</evidence>
<evidence type="ECO:0000256" key="5">
    <source>
        <dbReference type="ARBA" id="ARBA00022777"/>
    </source>
</evidence>
<dbReference type="InterPro" id="IPR004358">
    <property type="entry name" value="Sig_transdc_His_kin-like_C"/>
</dbReference>
<dbReference type="FunFam" id="1.10.287.130:FF:000081">
    <property type="entry name" value="Hybrid sensor histidine kinase/response regulator"/>
    <property type="match status" value="1"/>
</dbReference>
<feature type="modified residue" description="4-aspartylphosphate" evidence="6">
    <location>
        <position position="506"/>
    </location>
</feature>
<dbReference type="RefSeq" id="WP_138985980.1">
    <property type="nucleotide sequence ID" value="NZ_CP043869.1"/>
</dbReference>
<evidence type="ECO:0000256" key="3">
    <source>
        <dbReference type="ARBA" id="ARBA00022553"/>
    </source>
</evidence>
<evidence type="ECO:0000256" key="7">
    <source>
        <dbReference type="SAM" id="Coils"/>
    </source>
</evidence>
<dbReference type="Proteomes" id="UP000324760">
    <property type="component" value="Chromosome"/>
</dbReference>
<dbReference type="InterPro" id="IPR011006">
    <property type="entry name" value="CheY-like_superfamily"/>
</dbReference>
<dbReference type="PROSITE" id="PS50110">
    <property type="entry name" value="RESPONSE_REGULATORY"/>
    <property type="match status" value="1"/>
</dbReference>
<evidence type="ECO:0000259" key="8">
    <source>
        <dbReference type="PROSITE" id="PS50109"/>
    </source>
</evidence>
<dbReference type="InterPro" id="IPR003661">
    <property type="entry name" value="HisK_dim/P_dom"/>
</dbReference>
<feature type="domain" description="Histidine kinase" evidence="8">
    <location>
        <begin position="222"/>
        <end position="435"/>
    </location>
</feature>
<dbReference type="SUPFAM" id="SSF55874">
    <property type="entry name" value="ATPase domain of HSP90 chaperone/DNA topoisomerase II/histidine kinase"/>
    <property type="match status" value="1"/>
</dbReference>
<keyword evidence="5" id="KW-0418">Kinase</keyword>
<evidence type="ECO:0000256" key="4">
    <source>
        <dbReference type="ARBA" id="ARBA00022679"/>
    </source>
</evidence>
<dbReference type="InterPro" id="IPR036097">
    <property type="entry name" value="HisK_dim/P_sf"/>
</dbReference>
<dbReference type="Gene3D" id="1.10.287.130">
    <property type="match status" value="1"/>
</dbReference>
<gene>
    <name evidence="12" type="ORF">F0U83_00380</name>
</gene>
<evidence type="ECO:0000256" key="6">
    <source>
        <dbReference type="PROSITE-ProRule" id="PRU00169"/>
    </source>
</evidence>
<dbReference type="SMART" id="SM00387">
    <property type="entry name" value="HATPase_c"/>
    <property type="match status" value="1"/>
</dbReference>
<dbReference type="Gene3D" id="3.30.450.20">
    <property type="entry name" value="PAS domain"/>
    <property type="match status" value="1"/>
</dbReference>
<dbReference type="CDD" id="cd00130">
    <property type="entry name" value="PAS"/>
    <property type="match status" value="1"/>
</dbReference>
<dbReference type="Pfam" id="PF02518">
    <property type="entry name" value="HATPase_c"/>
    <property type="match status" value="1"/>
</dbReference>
<comment type="catalytic activity">
    <reaction evidence="1">
        <text>ATP + protein L-histidine = ADP + protein N-phospho-L-histidine.</text>
        <dbReference type="EC" id="2.7.13.3"/>
    </reaction>
</comment>
<dbReference type="FunFam" id="3.30.565.10:FF:000049">
    <property type="entry name" value="Two-component sensor histidine kinase"/>
    <property type="match status" value="1"/>
</dbReference>
<dbReference type="KEGG" id="ncu:F0U83_00380"/>
<dbReference type="GO" id="GO:0009927">
    <property type="term" value="F:histidine phosphotransfer kinase activity"/>
    <property type="evidence" value="ECO:0007669"/>
    <property type="project" value="TreeGrafter"/>
</dbReference>
<keyword evidence="13" id="KW-1185">Reference proteome</keyword>
<dbReference type="AlphaFoldDB" id="A0A5P1R6H9"/>
<dbReference type="Gene3D" id="3.30.565.10">
    <property type="entry name" value="Histidine kinase-like ATPase, C-terminal domain"/>
    <property type="match status" value="1"/>
</dbReference>
<name>A0A5P1R6H9_9GAMM</name>
<feature type="domain" description="PAS" evidence="10">
    <location>
        <begin position="40"/>
        <end position="80"/>
    </location>
</feature>
<dbReference type="PROSITE" id="PS50109">
    <property type="entry name" value="HIS_KIN"/>
    <property type="match status" value="1"/>
</dbReference>
<dbReference type="SUPFAM" id="SSF47384">
    <property type="entry name" value="Homodimeric domain of signal transducing histidine kinase"/>
    <property type="match status" value="1"/>
</dbReference>
<feature type="domain" description="Response regulatory" evidence="9">
    <location>
        <begin position="457"/>
        <end position="571"/>
    </location>
</feature>
<evidence type="ECO:0000259" key="9">
    <source>
        <dbReference type="PROSITE" id="PS50110"/>
    </source>
</evidence>
<evidence type="ECO:0000313" key="12">
    <source>
        <dbReference type="EMBL" id="QEQ95278.1"/>
    </source>
</evidence>
<feature type="domain" description="PAC" evidence="11">
    <location>
        <begin position="115"/>
        <end position="165"/>
    </location>
</feature>
<dbReference type="GO" id="GO:0000155">
    <property type="term" value="F:phosphorelay sensor kinase activity"/>
    <property type="evidence" value="ECO:0007669"/>
    <property type="project" value="InterPro"/>
</dbReference>
<feature type="coiled-coil region" evidence="7">
    <location>
        <begin position="188"/>
        <end position="222"/>
    </location>
</feature>
<dbReference type="InterPro" id="IPR035965">
    <property type="entry name" value="PAS-like_dom_sf"/>
</dbReference>
<dbReference type="InterPro" id="IPR000014">
    <property type="entry name" value="PAS"/>
</dbReference>
<dbReference type="NCBIfam" id="NF041832">
    <property type="entry name" value="near_NosP_CTERM"/>
    <property type="match status" value="1"/>
</dbReference>
<dbReference type="InterPro" id="IPR003594">
    <property type="entry name" value="HATPase_dom"/>
</dbReference>
<dbReference type="InterPro" id="IPR001789">
    <property type="entry name" value="Sig_transdc_resp-reg_receiver"/>
</dbReference>
<protein>
    <recommendedName>
        <fullName evidence="2">histidine kinase</fullName>
        <ecNumber evidence="2">2.7.13.3</ecNumber>
    </recommendedName>
</protein>
<dbReference type="SUPFAM" id="SSF55785">
    <property type="entry name" value="PYP-like sensor domain (PAS domain)"/>
    <property type="match status" value="1"/>
</dbReference>
<dbReference type="InterPro" id="IPR005467">
    <property type="entry name" value="His_kinase_dom"/>
</dbReference>
<dbReference type="Pfam" id="PF13426">
    <property type="entry name" value="PAS_9"/>
    <property type="match status" value="1"/>
</dbReference>
<keyword evidence="3 6" id="KW-0597">Phosphoprotein</keyword>
<dbReference type="GO" id="GO:0005886">
    <property type="term" value="C:plasma membrane"/>
    <property type="evidence" value="ECO:0007669"/>
    <property type="project" value="TreeGrafter"/>
</dbReference>
<dbReference type="PROSITE" id="PS50113">
    <property type="entry name" value="PAC"/>
    <property type="match status" value="1"/>
</dbReference>
<dbReference type="InterPro" id="IPR000700">
    <property type="entry name" value="PAS-assoc_C"/>
</dbReference>
<dbReference type="OrthoDB" id="9764438at2"/>
<evidence type="ECO:0000259" key="10">
    <source>
        <dbReference type="PROSITE" id="PS50112"/>
    </source>
</evidence>
<evidence type="ECO:0000259" key="11">
    <source>
        <dbReference type="PROSITE" id="PS50113"/>
    </source>
</evidence>
<organism evidence="12 13">
    <name type="scientific">Neptunomonas concharum</name>
    <dbReference type="NCBI Taxonomy" id="1031538"/>
    <lineage>
        <taxon>Bacteria</taxon>
        <taxon>Pseudomonadati</taxon>
        <taxon>Pseudomonadota</taxon>
        <taxon>Gammaproteobacteria</taxon>
        <taxon>Oceanospirillales</taxon>
        <taxon>Oceanospirillaceae</taxon>
        <taxon>Neptunomonas</taxon>
    </lineage>
</organism>
<dbReference type="SMART" id="SM00448">
    <property type="entry name" value="REC"/>
    <property type="match status" value="1"/>
</dbReference>
<dbReference type="PANTHER" id="PTHR43047">
    <property type="entry name" value="TWO-COMPONENT HISTIDINE PROTEIN KINASE"/>
    <property type="match status" value="1"/>
</dbReference>
<dbReference type="EC" id="2.7.13.3" evidence="2"/>
<accession>A0A5P1R6H9</accession>
<dbReference type="Gene3D" id="3.40.50.2300">
    <property type="match status" value="1"/>
</dbReference>